<dbReference type="Pfam" id="PF00378">
    <property type="entry name" value="ECH_1"/>
    <property type="match status" value="1"/>
</dbReference>
<dbReference type="GO" id="GO:0006635">
    <property type="term" value="P:fatty acid beta-oxidation"/>
    <property type="evidence" value="ECO:0007669"/>
    <property type="project" value="TreeGrafter"/>
</dbReference>
<dbReference type="InterPro" id="IPR018376">
    <property type="entry name" value="Enoyl-CoA_hyd/isom_CS"/>
</dbReference>
<dbReference type="KEGG" id="muo:115465961"/>
<dbReference type="GO" id="GO:0004492">
    <property type="term" value="F:methyl/ethyl malonyl-CoA decarboxylase activity"/>
    <property type="evidence" value="ECO:0007669"/>
    <property type="project" value="UniProtKB-EC"/>
</dbReference>
<comment type="function">
    <text evidence="12">Decarboxylates ethylmalonyl-CoA, a potentially toxic metabolite, to form butyryl-CoA, suggesting it might be involved in metabolite proofreading. Acts preferentially on (S)-ethylmalonyl-CoA but also has some activity on the (R)-isomer. Also has methylmalonyl-CoA decarboxylase activity at lower level.</text>
</comment>
<dbReference type="Gene3D" id="3.90.226.10">
    <property type="entry name" value="2-enoyl-CoA Hydratase, Chain A, domain 1"/>
    <property type="match status" value="1"/>
</dbReference>
<dbReference type="GeneID" id="115465961"/>
<dbReference type="PANTHER" id="PTHR11941">
    <property type="entry name" value="ENOYL-COA HYDRATASE-RELATED"/>
    <property type="match status" value="1"/>
</dbReference>
<comment type="similarity">
    <text evidence="2 13">Belongs to the enoyl-CoA hydratase/isomerase family.</text>
</comment>
<reference evidence="15" key="1">
    <citation type="submission" date="2025-08" db="UniProtKB">
        <authorList>
            <consortium name="RefSeq"/>
        </authorList>
    </citation>
    <scope>IDENTIFICATION</scope>
</reference>
<sequence length="287" mass="31256">MKTKLPHQCTAPIHSAIQRFQENGIKERYQRYSGGSVDLSKGEDGIAVLTLNNPARMNALTGTMGLELDDRLNELEEWTAGKGLIVRGANNTFCSGTDLNSITVMRSSEDGLEFVTHTQRMTTRLKRLPFISVALVQGKALGAGAELITACDFRLMTPGSEICFLHKQVGIVPGWGGGARLVQIVGGQQSLKLLSGALRMDPVKALNAGLIDDILPPDEDRALEEAHHWLSQYTNAPAEIIQGLKKVISAGRELSIEEALKIERNIFGTMWSSPVSLQALAQAIKRK</sequence>
<gene>
    <name evidence="15" type="primary">LOC115465961</name>
</gene>
<comment type="catalytic activity">
    <reaction evidence="5">
        <text>(2S)-ethylmalonyl-CoA + H(+) = butanoyl-CoA + CO2</text>
        <dbReference type="Rhea" id="RHEA:32131"/>
        <dbReference type="ChEBI" id="CHEBI:15378"/>
        <dbReference type="ChEBI" id="CHEBI:16526"/>
        <dbReference type="ChEBI" id="CHEBI:57371"/>
        <dbReference type="ChEBI" id="CHEBI:60909"/>
        <dbReference type="EC" id="4.1.1.94"/>
    </reaction>
    <physiologicalReaction direction="left-to-right" evidence="5">
        <dbReference type="Rhea" id="RHEA:32132"/>
    </physiologicalReaction>
</comment>
<evidence type="ECO:0000313" key="14">
    <source>
        <dbReference type="Proteomes" id="UP000515156"/>
    </source>
</evidence>
<evidence type="ECO:0000256" key="7">
    <source>
        <dbReference type="ARBA" id="ARBA00038883"/>
    </source>
</evidence>
<evidence type="ECO:0000256" key="3">
    <source>
        <dbReference type="ARBA" id="ARBA00022490"/>
    </source>
</evidence>
<protein>
    <recommendedName>
        <fullName evidence="8">Ethylmalonyl-CoA decarboxylase</fullName>
        <ecNumber evidence="7">4.1.1.94</ecNumber>
    </recommendedName>
    <alternativeName>
        <fullName evidence="10">Enoyl-CoA hydratase domain-containing protein 1</fullName>
    </alternativeName>
    <alternativeName>
        <fullName evidence="9">Methylmalonyl-CoA decarboxylase</fullName>
    </alternativeName>
</protein>
<evidence type="ECO:0000256" key="10">
    <source>
        <dbReference type="ARBA" id="ARBA00042182"/>
    </source>
</evidence>
<evidence type="ECO:0000256" key="11">
    <source>
        <dbReference type="ARBA" id="ARBA00047446"/>
    </source>
</evidence>
<dbReference type="InterPro" id="IPR001753">
    <property type="entry name" value="Enoyl-CoA_hydra/iso"/>
</dbReference>
<dbReference type="Proteomes" id="UP000515156">
    <property type="component" value="Chromosome 3"/>
</dbReference>
<evidence type="ECO:0000256" key="2">
    <source>
        <dbReference type="ARBA" id="ARBA00005254"/>
    </source>
</evidence>
<evidence type="ECO:0000256" key="13">
    <source>
        <dbReference type="RuleBase" id="RU003707"/>
    </source>
</evidence>
<dbReference type="PROSITE" id="PS00166">
    <property type="entry name" value="ENOYL_COA_HYDRATASE"/>
    <property type="match status" value="1"/>
</dbReference>
<dbReference type="PANTHER" id="PTHR11941:SF27">
    <property type="entry name" value="ETHYLMALONYL-COA DECARBOXYLASE"/>
    <property type="match status" value="1"/>
</dbReference>
<evidence type="ECO:0000256" key="6">
    <source>
        <dbReference type="ARBA" id="ARBA00036541"/>
    </source>
</evidence>
<dbReference type="InterPro" id="IPR029045">
    <property type="entry name" value="ClpP/crotonase-like_dom_sf"/>
</dbReference>
<name>A0A6P7XPW4_9AMPH</name>
<evidence type="ECO:0000256" key="12">
    <source>
        <dbReference type="ARBA" id="ARBA00056546"/>
    </source>
</evidence>
<comment type="catalytic activity">
    <reaction evidence="6">
        <text>(2R)-ethylmalonyl-CoA + H(+) = butanoyl-CoA + CO2</text>
        <dbReference type="Rhea" id="RHEA:59540"/>
        <dbReference type="ChEBI" id="CHEBI:15378"/>
        <dbReference type="ChEBI" id="CHEBI:16526"/>
        <dbReference type="ChEBI" id="CHEBI:57371"/>
        <dbReference type="ChEBI" id="CHEBI:85316"/>
        <dbReference type="EC" id="4.1.1.94"/>
    </reaction>
    <physiologicalReaction direction="left-to-right" evidence="6">
        <dbReference type="Rhea" id="RHEA:59541"/>
    </physiologicalReaction>
</comment>
<dbReference type="OrthoDB" id="448450at2759"/>
<comment type="catalytic activity">
    <reaction evidence="11">
        <text>(S)-methylmalonyl-CoA + H(+) = propanoyl-CoA + CO2</text>
        <dbReference type="Rhea" id="RHEA:61340"/>
        <dbReference type="ChEBI" id="CHEBI:15378"/>
        <dbReference type="ChEBI" id="CHEBI:16526"/>
        <dbReference type="ChEBI" id="CHEBI:57327"/>
        <dbReference type="ChEBI" id="CHEBI:57392"/>
        <dbReference type="EC" id="4.1.1.94"/>
    </reaction>
    <physiologicalReaction direction="left-to-right" evidence="11">
        <dbReference type="Rhea" id="RHEA:61341"/>
    </physiologicalReaction>
</comment>
<organism evidence="14 15">
    <name type="scientific">Microcaecilia unicolor</name>
    <dbReference type="NCBI Taxonomy" id="1415580"/>
    <lineage>
        <taxon>Eukaryota</taxon>
        <taxon>Metazoa</taxon>
        <taxon>Chordata</taxon>
        <taxon>Craniata</taxon>
        <taxon>Vertebrata</taxon>
        <taxon>Euteleostomi</taxon>
        <taxon>Amphibia</taxon>
        <taxon>Gymnophiona</taxon>
        <taxon>Siphonopidae</taxon>
        <taxon>Microcaecilia</taxon>
    </lineage>
</organism>
<dbReference type="FunCoup" id="A0A6P7XPW4">
    <property type="interactions" value="850"/>
</dbReference>
<dbReference type="AlphaFoldDB" id="A0A6P7XPW4"/>
<dbReference type="RefSeq" id="XP_030052725.1">
    <property type="nucleotide sequence ID" value="XM_030196865.1"/>
</dbReference>
<dbReference type="CDD" id="cd06558">
    <property type="entry name" value="crotonase-like"/>
    <property type="match status" value="1"/>
</dbReference>
<evidence type="ECO:0000256" key="5">
    <source>
        <dbReference type="ARBA" id="ARBA00036343"/>
    </source>
</evidence>
<comment type="subcellular location">
    <subcellularLocation>
        <location evidence="1">Cytoplasm</location>
        <location evidence="1">Cytosol</location>
    </subcellularLocation>
</comment>
<keyword evidence="14" id="KW-1185">Reference proteome</keyword>
<dbReference type="InParanoid" id="A0A6P7XPW4"/>
<evidence type="ECO:0000256" key="9">
    <source>
        <dbReference type="ARBA" id="ARBA00042052"/>
    </source>
</evidence>
<keyword evidence="3" id="KW-0963">Cytoplasm</keyword>
<evidence type="ECO:0000313" key="15">
    <source>
        <dbReference type="RefSeq" id="XP_030052725.1"/>
    </source>
</evidence>
<evidence type="ECO:0000256" key="1">
    <source>
        <dbReference type="ARBA" id="ARBA00004514"/>
    </source>
</evidence>
<evidence type="ECO:0000256" key="8">
    <source>
        <dbReference type="ARBA" id="ARBA00039903"/>
    </source>
</evidence>
<proteinExistence type="inferred from homology"/>
<keyword evidence="4" id="KW-0456">Lyase</keyword>
<accession>A0A6P7XPW4</accession>
<dbReference type="GO" id="GO:0005829">
    <property type="term" value="C:cytosol"/>
    <property type="evidence" value="ECO:0007669"/>
    <property type="project" value="UniProtKB-SubCell"/>
</dbReference>
<dbReference type="EC" id="4.1.1.94" evidence="7"/>
<evidence type="ECO:0000256" key="4">
    <source>
        <dbReference type="ARBA" id="ARBA00023239"/>
    </source>
</evidence>
<dbReference type="SUPFAM" id="SSF52096">
    <property type="entry name" value="ClpP/crotonase"/>
    <property type="match status" value="1"/>
</dbReference>